<gene>
    <name evidence="3" type="ORF">TCM_003548</name>
</gene>
<proteinExistence type="inferred from homology"/>
<organism evidence="3 4">
    <name type="scientific">Theobroma cacao</name>
    <name type="common">Cacao</name>
    <name type="synonym">Cocoa</name>
    <dbReference type="NCBI Taxonomy" id="3641"/>
    <lineage>
        <taxon>Eukaryota</taxon>
        <taxon>Viridiplantae</taxon>
        <taxon>Streptophyta</taxon>
        <taxon>Embryophyta</taxon>
        <taxon>Tracheophyta</taxon>
        <taxon>Spermatophyta</taxon>
        <taxon>Magnoliopsida</taxon>
        <taxon>eudicotyledons</taxon>
        <taxon>Gunneridae</taxon>
        <taxon>Pentapetalae</taxon>
        <taxon>rosids</taxon>
        <taxon>malvids</taxon>
        <taxon>Malvales</taxon>
        <taxon>Malvaceae</taxon>
        <taxon>Byttnerioideae</taxon>
        <taxon>Theobroma</taxon>
    </lineage>
</organism>
<dbReference type="Gramene" id="EOX94171">
    <property type="protein sequence ID" value="EOX94171"/>
    <property type="gene ID" value="TCM_003548"/>
</dbReference>
<dbReference type="EMBL" id="CM001879">
    <property type="protein sequence ID" value="EOX94171.1"/>
    <property type="molecule type" value="Genomic_DNA"/>
</dbReference>
<evidence type="ECO:0000259" key="2">
    <source>
        <dbReference type="PROSITE" id="PS50891"/>
    </source>
</evidence>
<name>A0A061DQ45_THECC</name>
<dbReference type="AlphaFoldDB" id="A0A061DQ45"/>
<evidence type="ECO:0000313" key="3">
    <source>
        <dbReference type="EMBL" id="EOX94171.1"/>
    </source>
</evidence>
<protein>
    <submittedName>
        <fullName evidence="3">LOB domain-containing protein 2</fullName>
    </submittedName>
</protein>
<feature type="domain" description="LOB" evidence="2">
    <location>
        <begin position="16"/>
        <end position="118"/>
    </location>
</feature>
<comment type="similarity">
    <text evidence="1">Belongs to the LOB domain-containing protein family.</text>
</comment>
<dbReference type="InParanoid" id="A0A061DQ45"/>
<dbReference type="GO" id="GO:0005634">
    <property type="term" value="C:nucleus"/>
    <property type="evidence" value="ECO:0000318"/>
    <property type="project" value="GO_Central"/>
</dbReference>
<sequence>MQRNNNNGVAAAGVHPACAACKHQRKKCDENCILAPYFPADRSREFQAVHKVFGVSNATKIVRNANTEEDRKRVADSLIWEAFCRQKDPVLGPYGEYRKIYEELTLYKSQNQMMLLQVQGRGDEAAAAAAAAFKMPPAVAEWNNNSNKRIDVKGAFNNAALRYDHGDSLVHFTTYGYPSQSDKPAVQEKGIHNATTLVPLQYYASGNLNLPTSHFQRKTTSTPLHPVV</sequence>
<dbReference type="PANTHER" id="PTHR31301:SF19">
    <property type="entry name" value="LOB DOMAIN-CONTAINING PROTEIN 2"/>
    <property type="match status" value="1"/>
</dbReference>
<dbReference type="eggNOG" id="ENOG502S1XJ">
    <property type="taxonomic scope" value="Eukaryota"/>
</dbReference>
<reference evidence="3 4" key="1">
    <citation type="journal article" date="2013" name="Genome Biol.">
        <title>The genome sequence of the most widely cultivated cacao type and its use to identify candidate genes regulating pod color.</title>
        <authorList>
            <person name="Motamayor J.C."/>
            <person name="Mockaitis K."/>
            <person name="Schmutz J."/>
            <person name="Haiminen N."/>
            <person name="Iii D.L."/>
            <person name="Cornejo O."/>
            <person name="Findley S.D."/>
            <person name="Zheng P."/>
            <person name="Utro F."/>
            <person name="Royaert S."/>
            <person name="Saski C."/>
            <person name="Jenkins J."/>
            <person name="Podicheti R."/>
            <person name="Zhao M."/>
            <person name="Scheffler B.E."/>
            <person name="Stack J.C."/>
            <person name="Feltus F.A."/>
            <person name="Mustiga G.M."/>
            <person name="Amores F."/>
            <person name="Phillips W."/>
            <person name="Marelli J.P."/>
            <person name="May G.D."/>
            <person name="Shapiro H."/>
            <person name="Ma J."/>
            <person name="Bustamante C.D."/>
            <person name="Schnell R.J."/>
            <person name="Main D."/>
            <person name="Gilbert D."/>
            <person name="Parida L."/>
            <person name="Kuhn D.N."/>
        </authorList>
    </citation>
    <scope>NUCLEOTIDE SEQUENCE [LARGE SCALE GENOMIC DNA]</scope>
    <source>
        <strain evidence="4">cv. Matina 1-6</strain>
    </source>
</reference>
<evidence type="ECO:0000256" key="1">
    <source>
        <dbReference type="ARBA" id="ARBA00005474"/>
    </source>
</evidence>
<dbReference type="PROSITE" id="PS50891">
    <property type="entry name" value="LOB"/>
    <property type="match status" value="1"/>
</dbReference>
<accession>A0A061DQ45</accession>
<dbReference type="OMA" id="QNQMMLL"/>
<dbReference type="PANTHER" id="PTHR31301">
    <property type="entry name" value="LOB DOMAIN-CONTAINING PROTEIN 4-RELATED"/>
    <property type="match status" value="1"/>
</dbReference>
<dbReference type="InterPro" id="IPR004883">
    <property type="entry name" value="LOB"/>
</dbReference>
<dbReference type="STRING" id="3641.A0A061DQ45"/>
<dbReference type="GO" id="GO:0001216">
    <property type="term" value="F:DNA-binding transcription activator activity"/>
    <property type="evidence" value="ECO:0000318"/>
    <property type="project" value="GO_Central"/>
</dbReference>
<dbReference type="GO" id="GO:0006355">
    <property type="term" value="P:regulation of DNA-templated transcription"/>
    <property type="evidence" value="ECO:0000318"/>
    <property type="project" value="GO_Central"/>
</dbReference>
<dbReference type="Proteomes" id="UP000026915">
    <property type="component" value="Chromosome 1"/>
</dbReference>
<dbReference type="Pfam" id="PF03195">
    <property type="entry name" value="LOB"/>
    <property type="match status" value="1"/>
</dbReference>
<dbReference type="HOGENOM" id="CLU_106065_0_0_1"/>
<keyword evidence="4" id="KW-1185">Reference proteome</keyword>
<evidence type="ECO:0000313" key="4">
    <source>
        <dbReference type="Proteomes" id="UP000026915"/>
    </source>
</evidence>